<keyword evidence="5" id="KW-1185">Reference proteome</keyword>
<dbReference type="EMBL" id="AAXW01000014">
    <property type="protein sequence ID" value="EAZ91394.1"/>
    <property type="molecule type" value="Genomic_DNA"/>
</dbReference>
<dbReference type="InterPro" id="IPR016024">
    <property type="entry name" value="ARM-type_fold"/>
</dbReference>
<dbReference type="OrthoDB" id="465862at2"/>
<dbReference type="SUPFAM" id="SSF48371">
    <property type="entry name" value="ARM repeat"/>
    <property type="match status" value="1"/>
</dbReference>
<dbReference type="Proteomes" id="UP000003781">
    <property type="component" value="Unassembled WGS sequence"/>
</dbReference>
<proteinExistence type="predicted"/>
<keyword evidence="2" id="KW-0605">Phycobilisome</keyword>
<dbReference type="eggNOG" id="COG1413">
    <property type="taxonomic scope" value="Bacteria"/>
</dbReference>
<dbReference type="AlphaFoldDB" id="A3IQ54"/>
<dbReference type="Gene3D" id="1.25.10.10">
    <property type="entry name" value="Leucine-rich Repeat Variant"/>
    <property type="match status" value="1"/>
</dbReference>
<evidence type="ECO:0000256" key="1">
    <source>
        <dbReference type="ARBA" id="ARBA00022549"/>
    </source>
</evidence>
<dbReference type="Pfam" id="PF13646">
    <property type="entry name" value="HEAT_2"/>
    <property type="match status" value="1"/>
</dbReference>
<feature type="compositionally biased region" description="Low complexity" evidence="3">
    <location>
        <begin position="67"/>
        <end position="83"/>
    </location>
</feature>
<dbReference type="InterPro" id="IPR011989">
    <property type="entry name" value="ARM-like"/>
</dbReference>
<sequence length="231" mass="25252">MNDFLLTLFLLLVAFSLYSLLVQRKKSQQTSLKIKASESSYQSFSSSTPISRSSELFSEINTKTQFQPSQPSNPYSSSSLPPTSTISYQSNNQSLAQNIKNWGDSNSSSNIPPILNYLTHSDPSIRVTVAKALGNLVSVKNIRVQMRQAILALGRLSRDPVLSVRLAAVEGLSKVKSPVVIPFLKVAQKDDNSQVVKNASAALNNFKGYSVASKKKVTKKPKNVVKQLSST</sequence>
<feature type="region of interest" description="Disordered" evidence="3">
    <location>
        <begin position="64"/>
        <end position="83"/>
    </location>
</feature>
<protein>
    <recommendedName>
        <fullName evidence="6">HEAT repeat domain-containing protein</fullName>
    </recommendedName>
</protein>
<evidence type="ECO:0008006" key="6">
    <source>
        <dbReference type="Google" id="ProtNLM"/>
    </source>
</evidence>
<dbReference type="GO" id="GO:0030089">
    <property type="term" value="C:phycobilisome"/>
    <property type="evidence" value="ECO:0007669"/>
    <property type="project" value="UniProtKB-KW"/>
</dbReference>
<organism evidence="4 5">
    <name type="scientific">Crocosphaera chwakensis CCY0110</name>
    <dbReference type="NCBI Taxonomy" id="391612"/>
    <lineage>
        <taxon>Bacteria</taxon>
        <taxon>Bacillati</taxon>
        <taxon>Cyanobacteriota</taxon>
        <taxon>Cyanophyceae</taxon>
        <taxon>Oscillatoriophycideae</taxon>
        <taxon>Chroococcales</taxon>
        <taxon>Aphanothecaceae</taxon>
        <taxon>Crocosphaera</taxon>
        <taxon>Crocosphaera chwakensis</taxon>
    </lineage>
</organism>
<reference evidence="4 5" key="1">
    <citation type="submission" date="2007-03" db="EMBL/GenBank/DDBJ databases">
        <authorList>
            <person name="Stal L."/>
            <person name="Ferriera S."/>
            <person name="Johnson J."/>
            <person name="Kravitz S."/>
            <person name="Beeson K."/>
            <person name="Sutton G."/>
            <person name="Rogers Y.-H."/>
            <person name="Friedman R."/>
            <person name="Frazier M."/>
            <person name="Venter J.C."/>
        </authorList>
    </citation>
    <scope>NUCLEOTIDE SEQUENCE [LARGE SCALE GENOMIC DNA]</scope>
    <source>
        <strain evidence="4 5">CCY0110</strain>
    </source>
</reference>
<evidence type="ECO:0000256" key="3">
    <source>
        <dbReference type="SAM" id="MobiDB-lite"/>
    </source>
</evidence>
<dbReference type="RefSeq" id="WP_008275519.1">
    <property type="nucleotide sequence ID" value="NZ_AAXW01000014.1"/>
</dbReference>
<evidence type="ECO:0000313" key="5">
    <source>
        <dbReference type="Proteomes" id="UP000003781"/>
    </source>
</evidence>
<dbReference type="SMART" id="SM00567">
    <property type="entry name" value="EZ_HEAT"/>
    <property type="match status" value="2"/>
</dbReference>
<gene>
    <name evidence="4" type="ORF">CY0110_05472</name>
</gene>
<keyword evidence="1" id="KW-0042">Antenna complex</keyword>
<dbReference type="InterPro" id="IPR004155">
    <property type="entry name" value="PBS_lyase_HEAT"/>
</dbReference>
<comment type="caution">
    <text evidence="4">The sequence shown here is derived from an EMBL/GenBank/DDBJ whole genome shotgun (WGS) entry which is preliminary data.</text>
</comment>
<evidence type="ECO:0000256" key="2">
    <source>
        <dbReference type="ARBA" id="ARBA00022738"/>
    </source>
</evidence>
<accession>A3IQ54</accession>
<evidence type="ECO:0000313" key="4">
    <source>
        <dbReference type="EMBL" id="EAZ91394.1"/>
    </source>
</evidence>
<name>A3IQ54_9CHRO</name>